<evidence type="ECO:0000313" key="1">
    <source>
        <dbReference type="EMBL" id="KDA03453.1"/>
    </source>
</evidence>
<reference evidence="1 2" key="1">
    <citation type="journal article" date="2014" name="Antonie Van Leeuwenhoek">
        <title>Hyphomonas beringensis sp. nov. and Hyphomonas chukchiensis sp. nov., isolated from surface seawater of the Bering Sea and Chukchi Sea.</title>
        <authorList>
            <person name="Li C."/>
            <person name="Lai Q."/>
            <person name="Li G."/>
            <person name="Dong C."/>
            <person name="Wang J."/>
            <person name="Liao Y."/>
            <person name="Shao Z."/>
        </authorList>
    </citation>
    <scope>NUCLEOTIDE SEQUENCE [LARGE SCALE GENOMIC DNA]</scope>
    <source>
        <strain evidence="1 2">SCH89</strain>
    </source>
</reference>
<keyword evidence="2" id="KW-1185">Reference proteome</keyword>
<name>A0A059GAH3_9PROT</name>
<dbReference type="RefSeq" id="WP_035536295.1">
    <property type="nucleotide sequence ID" value="NZ_ARYL01000005.1"/>
</dbReference>
<gene>
    <name evidence="1" type="ORF">HOC_04849</name>
</gene>
<sequence length="158" mass="18008">MLSKLQFRSIAKHTSPVRSDFSKSHPDLAAKVCAEWLDRHSDQRKLAERWQKLESFLMREHNLFQLSKQELADYVEAAPLDVISDRLDELYELNRKLLGRISKSDATTTHGLSSKLLVALALVHPDENKEVHLLIRSILCDIEPDAPTIYAGILNPPK</sequence>
<comment type="caution">
    <text evidence="1">The sequence shown here is derived from an EMBL/GenBank/DDBJ whole genome shotgun (WGS) entry which is preliminary data.</text>
</comment>
<dbReference type="eggNOG" id="ENOG5033DKJ">
    <property type="taxonomic scope" value="Bacteria"/>
</dbReference>
<dbReference type="EMBL" id="ARYL01000005">
    <property type="protein sequence ID" value="KDA03453.1"/>
    <property type="molecule type" value="Genomic_DNA"/>
</dbReference>
<organism evidence="1 2">
    <name type="scientific">Hyphomonas oceanitis SCH89</name>
    <dbReference type="NCBI Taxonomy" id="1280953"/>
    <lineage>
        <taxon>Bacteria</taxon>
        <taxon>Pseudomonadati</taxon>
        <taxon>Pseudomonadota</taxon>
        <taxon>Alphaproteobacteria</taxon>
        <taxon>Hyphomonadales</taxon>
        <taxon>Hyphomonadaceae</taxon>
        <taxon>Hyphomonas</taxon>
    </lineage>
</organism>
<proteinExistence type="predicted"/>
<dbReference type="Proteomes" id="UP000024942">
    <property type="component" value="Unassembled WGS sequence"/>
</dbReference>
<dbReference type="PATRIC" id="fig|1280953.3.peg.975"/>
<protein>
    <submittedName>
        <fullName evidence="1">Uncharacterized protein</fullName>
    </submittedName>
</protein>
<accession>A0A059GAH3</accession>
<dbReference type="OrthoDB" id="9797162at2"/>
<dbReference type="AlphaFoldDB" id="A0A059GAH3"/>
<evidence type="ECO:0000313" key="2">
    <source>
        <dbReference type="Proteomes" id="UP000024942"/>
    </source>
</evidence>